<evidence type="ECO:0000256" key="8">
    <source>
        <dbReference type="ARBA" id="ARBA00022692"/>
    </source>
</evidence>
<keyword evidence="6" id="KW-0150">Chloroplast</keyword>
<dbReference type="GO" id="GO:0009941">
    <property type="term" value="C:chloroplast envelope"/>
    <property type="evidence" value="ECO:0007669"/>
    <property type="project" value="UniProtKB-SubCell"/>
</dbReference>
<feature type="transmembrane region" description="Helical" evidence="14">
    <location>
        <begin position="231"/>
        <end position="249"/>
    </location>
</feature>
<evidence type="ECO:0000256" key="10">
    <source>
        <dbReference type="ARBA" id="ARBA00022989"/>
    </source>
</evidence>
<keyword evidence="10 14" id="KW-1133">Transmembrane helix</keyword>
<comment type="caution">
    <text evidence="15">The sequence shown here is derived from an EMBL/GenBank/DDBJ whole genome shotgun (WGS) entry which is preliminary data.</text>
</comment>
<dbReference type="AlphaFoldDB" id="A0A9R1XQB7"/>
<dbReference type="Proteomes" id="UP000235145">
    <property type="component" value="Unassembled WGS sequence"/>
</dbReference>
<dbReference type="Gene3D" id="1.20.1530.20">
    <property type="match status" value="1"/>
</dbReference>
<keyword evidence="11 14" id="KW-0472">Membrane</keyword>
<keyword evidence="7" id="KW-0934">Plastid</keyword>
<sequence length="404" mass="42972">MAGTLKTLTNLISPVTVTAHLRSQNSKSNDRSFDAINNLFISRKVRSVRRTLIIRNHANSDQVQGNGGPNPNESPRKSGFLSFPVLAEPLLSFASSNFLPLAALIGGVALGLANPGPGLRLRSEDIGAAAEAWPVGLFGLASILLFTPLLSKIILQLRFQPQEFVTGLALFSCMPTTLSSGVALTRLAGGNCALALAMTVASSLLAIMMVPFSISKLIASGLGASVPTEQLFRRLIVTLLIPLILGKAFRESFKGLAEFVDNNNQLLSVLSVILLSLVPWIQVSRSRPLLVMVKPEAFLVAVMMGALLHLILLGFNATSIRCLCAVSGGSKSIFAKKKNSTALLLIASQKALPVLVAVVDQLGGTFGEPGLLIIPCVAAHLNQIIMDSFLITFWNKKDQSLANT</sequence>
<feature type="transmembrane region" description="Helical" evidence="14">
    <location>
        <begin position="90"/>
        <end position="113"/>
    </location>
</feature>
<proteinExistence type="inferred from homology"/>
<reference evidence="15 16" key="1">
    <citation type="journal article" date="2017" name="Nat. Commun.">
        <title>Genome assembly with in vitro proximity ligation data and whole-genome triplication in lettuce.</title>
        <authorList>
            <person name="Reyes-Chin-Wo S."/>
            <person name="Wang Z."/>
            <person name="Yang X."/>
            <person name="Kozik A."/>
            <person name="Arikit S."/>
            <person name="Song C."/>
            <person name="Xia L."/>
            <person name="Froenicke L."/>
            <person name="Lavelle D.O."/>
            <person name="Truco M.J."/>
            <person name="Xia R."/>
            <person name="Zhu S."/>
            <person name="Xu C."/>
            <person name="Xu H."/>
            <person name="Xu X."/>
            <person name="Cox K."/>
            <person name="Korf I."/>
            <person name="Meyers B.C."/>
            <person name="Michelmore R.W."/>
        </authorList>
    </citation>
    <scope>NUCLEOTIDE SEQUENCE [LARGE SCALE GENOMIC DNA]</scope>
    <source>
        <strain evidence="16">cv. Salinas</strain>
        <tissue evidence="15">Seedlings</tissue>
    </source>
</reference>
<keyword evidence="5" id="KW-0813">Transport</keyword>
<dbReference type="InterPro" id="IPR016833">
    <property type="entry name" value="Put_Na-Bile_cotransptr"/>
</dbReference>
<evidence type="ECO:0000256" key="11">
    <source>
        <dbReference type="ARBA" id="ARBA00023136"/>
    </source>
</evidence>
<feature type="transmembrane region" description="Helical" evidence="14">
    <location>
        <begin position="133"/>
        <end position="155"/>
    </location>
</feature>
<dbReference type="FunFam" id="1.20.1530.20:FF:000021">
    <property type="entry name" value="Probable sodium/metabolite cotransporter BASS4, chloroplastic"/>
    <property type="match status" value="1"/>
</dbReference>
<evidence type="ECO:0000256" key="3">
    <source>
        <dbReference type="ARBA" id="ARBA00004141"/>
    </source>
</evidence>
<comment type="function">
    <text evidence="1">May function as sodium-coupled metabolite transporter across the chloroplast envelope.</text>
</comment>
<evidence type="ECO:0000256" key="6">
    <source>
        <dbReference type="ARBA" id="ARBA00022528"/>
    </source>
</evidence>
<evidence type="ECO:0000256" key="2">
    <source>
        <dbReference type="ARBA" id="ARBA00004119"/>
    </source>
</evidence>
<evidence type="ECO:0000313" key="16">
    <source>
        <dbReference type="Proteomes" id="UP000235145"/>
    </source>
</evidence>
<evidence type="ECO:0000256" key="12">
    <source>
        <dbReference type="ARBA" id="ARBA00067138"/>
    </source>
</evidence>
<dbReference type="PANTHER" id="PTHR18640">
    <property type="entry name" value="SOLUTE CARRIER FAMILY 10 MEMBER 7"/>
    <property type="match status" value="1"/>
</dbReference>
<comment type="subcellular location">
    <subcellularLocation>
        <location evidence="3">Membrane</location>
        <topology evidence="3">Multi-pass membrane protein</topology>
    </subcellularLocation>
    <subcellularLocation>
        <location evidence="2">Plastid</location>
        <location evidence="2">Chloroplast envelope</location>
    </subcellularLocation>
</comment>
<comment type="similarity">
    <text evidence="4">Belongs to the bile acid:sodium symporter (BASS) (TC 2.A.28) family.</text>
</comment>
<dbReference type="GO" id="GO:0016020">
    <property type="term" value="C:membrane"/>
    <property type="evidence" value="ECO:0007669"/>
    <property type="project" value="UniProtKB-SubCell"/>
</dbReference>
<organism evidence="15 16">
    <name type="scientific">Lactuca sativa</name>
    <name type="common">Garden lettuce</name>
    <dbReference type="NCBI Taxonomy" id="4236"/>
    <lineage>
        <taxon>Eukaryota</taxon>
        <taxon>Viridiplantae</taxon>
        <taxon>Streptophyta</taxon>
        <taxon>Embryophyta</taxon>
        <taxon>Tracheophyta</taxon>
        <taxon>Spermatophyta</taxon>
        <taxon>Magnoliopsida</taxon>
        <taxon>eudicotyledons</taxon>
        <taxon>Gunneridae</taxon>
        <taxon>Pentapetalae</taxon>
        <taxon>asterids</taxon>
        <taxon>campanulids</taxon>
        <taxon>Asterales</taxon>
        <taxon>Asteraceae</taxon>
        <taxon>Cichorioideae</taxon>
        <taxon>Cichorieae</taxon>
        <taxon>Lactucinae</taxon>
        <taxon>Lactuca</taxon>
    </lineage>
</organism>
<accession>A0A9R1XQB7</accession>
<name>A0A9R1XQB7_LACSA</name>
<protein>
    <recommendedName>
        <fullName evidence="12">Probable sodium/metabolite cotransporter BASS4, chloroplastic</fullName>
    </recommendedName>
    <alternativeName>
        <fullName evidence="13">Bile acid-sodium symporter family protein 4</fullName>
    </alternativeName>
</protein>
<evidence type="ECO:0000256" key="5">
    <source>
        <dbReference type="ARBA" id="ARBA00022448"/>
    </source>
</evidence>
<feature type="transmembrane region" description="Helical" evidence="14">
    <location>
        <begin position="167"/>
        <end position="188"/>
    </location>
</feature>
<dbReference type="Pfam" id="PF13593">
    <property type="entry name" value="SBF_like"/>
    <property type="match status" value="1"/>
</dbReference>
<evidence type="ECO:0000256" key="4">
    <source>
        <dbReference type="ARBA" id="ARBA00006528"/>
    </source>
</evidence>
<evidence type="ECO:0000256" key="9">
    <source>
        <dbReference type="ARBA" id="ARBA00022946"/>
    </source>
</evidence>
<evidence type="ECO:0000256" key="7">
    <source>
        <dbReference type="ARBA" id="ARBA00022640"/>
    </source>
</evidence>
<feature type="transmembrane region" description="Helical" evidence="14">
    <location>
        <begin position="295"/>
        <end position="315"/>
    </location>
</feature>
<gene>
    <name evidence="15" type="ORF">LSAT_V11C200088680</name>
</gene>
<feature type="transmembrane region" description="Helical" evidence="14">
    <location>
        <begin position="265"/>
        <end position="283"/>
    </location>
</feature>
<evidence type="ECO:0000256" key="13">
    <source>
        <dbReference type="ARBA" id="ARBA00076034"/>
    </source>
</evidence>
<evidence type="ECO:0000256" key="14">
    <source>
        <dbReference type="SAM" id="Phobius"/>
    </source>
</evidence>
<evidence type="ECO:0000256" key="1">
    <source>
        <dbReference type="ARBA" id="ARBA00003198"/>
    </source>
</evidence>
<keyword evidence="8 14" id="KW-0812">Transmembrane</keyword>
<keyword evidence="9" id="KW-0809">Transit peptide</keyword>
<evidence type="ECO:0000313" key="15">
    <source>
        <dbReference type="EMBL" id="KAJ0221811.1"/>
    </source>
</evidence>
<dbReference type="PANTHER" id="PTHR18640:SF13">
    <property type="entry name" value="SODIUM BILE ACID COTRANSPORTER-RELATED"/>
    <property type="match status" value="1"/>
</dbReference>
<dbReference type="EMBL" id="NBSK02000002">
    <property type="protein sequence ID" value="KAJ0221811.1"/>
    <property type="molecule type" value="Genomic_DNA"/>
</dbReference>
<keyword evidence="16" id="KW-1185">Reference proteome</keyword>
<feature type="transmembrane region" description="Helical" evidence="14">
    <location>
        <begin position="194"/>
        <end position="219"/>
    </location>
</feature>
<dbReference type="InterPro" id="IPR038770">
    <property type="entry name" value="Na+/solute_symporter_sf"/>
</dbReference>